<dbReference type="OrthoDB" id="25466at2759"/>
<feature type="binding site" evidence="3">
    <location>
        <position position="154"/>
    </location>
    <ligand>
        <name>GTP</name>
        <dbReference type="ChEBI" id="CHEBI:37565"/>
    </ligand>
</feature>
<dbReference type="GeneTree" id="ENSGT00940000159397"/>
<dbReference type="SUPFAM" id="SSF52540">
    <property type="entry name" value="P-loop containing nucleoside triphosphate hydrolases"/>
    <property type="match status" value="1"/>
</dbReference>
<reference evidence="7" key="2">
    <citation type="submission" date="2025-09" db="UniProtKB">
        <authorList>
            <consortium name="Ensembl"/>
        </authorList>
    </citation>
    <scope>IDENTIFICATION</scope>
</reference>
<dbReference type="CTD" id="132946"/>
<dbReference type="AlphaFoldDB" id="A0A3Q2XE28"/>
<dbReference type="InterPro" id="IPR053254">
    <property type="entry name" value="Arf-like_GTPase"/>
</dbReference>
<dbReference type="Pfam" id="PF00025">
    <property type="entry name" value="Arf"/>
    <property type="match status" value="1"/>
</dbReference>
<evidence type="ECO:0000256" key="2">
    <source>
        <dbReference type="ARBA" id="ARBA00023134"/>
    </source>
</evidence>
<dbReference type="STRING" id="109280.ENSHCOP00000002418"/>
<protein>
    <submittedName>
        <fullName evidence="7">ADP-ribosylation factor-like 9</fullName>
    </submittedName>
</protein>
<keyword evidence="6" id="KW-1133">Transmembrane helix</keyword>
<proteinExistence type="predicted"/>
<evidence type="ECO:0000256" key="3">
    <source>
        <dbReference type="PIRSR" id="PIRSR606689-1"/>
    </source>
</evidence>
<keyword evidence="1 3" id="KW-0547">Nucleotide-binding</keyword>
<feature type="transmembrane region" description="Helical" evidence="6">
    <location>
        <begin position="7"/>
        <end position="28"/>
    </location>
</feature>
<keyword evidence="2 3" id="KW-0342">GTP-binding</keyword>
<keyword evidence="6" id="KW-0812">Transmembrane</keyword>
<evidence type="ECO:0000313" key="7">
    <source>
        <dbReference type="Ensembl" id="ENSHCOP00000002418.1"/>
    </source>
</evidence>
<dbReference type="Gene3D" id="3.40.50.300">
    <property type="entry name" value="P-loop containing nucleotide triphosphate hydrolases"/>
    <property type="match status" value="1"/>
</dbReference>
<name>A0A3Q2XE28_HIPCM</name>
<dbReference type="PROSITE" id="PS51417">
    <property type="entry name" value="ARF"/>
    <property type="match status" value="1"/>
</dbReference>
<keyword evidence="4" id="KW-0460">Magnesium</keyword>
<keyword evidence="4" id="KW-0479">Metal-binding</keyword>
<keyword evidence="6" id="KW-0472">Membrane</keyword>
<dbReference type="Ensembl" id="ENSHCOT00000010462.1">
    <property type="protein sequence ID" value="ENSHCOP00000002418.1"/>
    <property type="gene ID" value="ENSHCOG00000003535.1"/>
</dbReference>
<dbReference type="RefSeq" id="XP_019747790.1">
    <property type="nucleotide sequence ID" value="XM_019892231.1"/>
</dbReference>
<evidence type="ECO:0000256" key="1">
    <source>
        <dbReference type="ARBA" id="ARBA00022741"/>
    </source>
</evidence>
<sequence>MLGFREAGVIGVSVALAGGLAYIVWNYAFFSRESGETRPGDKGESCRQRRRPAGEKTKKEVVEKRGEDAEETVDARVETIYSAEKARRVSEQSASVKTEGTQVLVLGLDGAGKSSLLYCLAIGSLDVDIEPTQGFNAVSINREDLHIEFLEIGGKAEFRPYWPRYMSKALLLVFVVDSSAPQLFGVAKAQLHKLLTADPCLPLMVLANKQDLPGACSITDLHDALELSEVGERKMFLIGTCVKKGEAEVSSGVRDARELIIQMASGK</sequence>
<dbReference type="PRINTS" id="PR00328">
    <property type="entry name" value="SAR1GTPBP"/>
</dbReference>
<evidence type="ECO:0000256" key="6">
    <source>
        <dbReference type="SAM" id="Phobius"/>
    </source>
</evidence>
<organism evidence="7 8">
    <name type="scientific">Hippocampus comes</name>
    <name type="common">Tiger tail seahorse</name>
    <dbReference type="NCBI Taxonomy" id="109280"/>
    <lineage>
        <taxon>Eukaryota</taxon>
        <taxon>Metazoa</taxon>
        <taxon>Chordata</taxon>
        <taxon>Craniata</taxon>
        <taxon>Vertebrata</taxon>
        <taxon>Euteleostomi</taxon>
        <taxon>Actinopterygii</taxon>
        <taxon>Neopterygii</taxon>
        <taxon>Teleostei</taxon>
        <taxon>Neoteleostei</taxon>
        <taxon>Acanthomorphata</taxon>
        <taxon>Syngnathiaria</taxon>
        <taxon>Syngnathiformes</taxon>
        <taxon>Syngnathoidei</taxon>
        <taxon>Syngnathidae</taxon>
        <taxon>Hippocampus</taxon>
    </lineage>
</organism>
<evidence type="ECO:0000313" key="8">
    <source>
        <dbReference type="Proteomes" id="UP000264820"/>
    </source>
</evidence>
<dbReference type="SMART" id="SM00178">
    <property type="entry name" value="SAR"/>
    <property type="match status" value="1"/>
</dbReference>
<evidence type="ECO:0000256" key="5">
    <source>
        <dbReference type="SAM" id="MobiDB-lite"/>
    </source>
</evidence>
<dbReference type="SMART" id="SM00177">
    <property type="entry name" value="ARF"/>
    <property type="match status" value="1"/>
</dbReference>
<dbReference type="GO" id="GO:0003924">
    <property type="term" value="F:GTPase activity"/>
    <property type="evidence" value="ECO:0007669"/>
    <property type="project" value="InterPro"/>
</dbReference>
<dbReference type="InterPro" id="IPR006689">
    <property type="entry name" value="Small_GTPase_ARF/SAR"/>
</dbReference>
<dbReference type="GO" id="GO:0046872">
    <property type="term" value="F:metal ion binding"/>
    <property type="evidence" value="ECO:0007669"/>
    <property type="project" value="UniProtKB-KW"/>
</dbReference>
<dbReference type="OMA" id="INKDDCY"/>
<dbReference type="KEGG" id="hcq:109529076"/>
<dbReference type="InterPro" id="IPR027417">
    <property type="entry name" value="P-loop_NTPase"/>
</dbReference>
<dbReference type="PANTHER" id="PTHR46724:SF2">
    <property type="entry name" value="ADP-RIBOSYLATION FACTOR-LIKE PROTEIN 9"/>
    <property type="match status" value="1"/>
</dbReference>
<feature type="region of interest" description="Disordered" evidence="5">
    <location>
        <begin position="34"/>
        <end position="68"/>
    </location>
</feature>
<feature type="binding site" evidence="3">
    <location>
        <begin position="208"/>
        <end position="211"/>
    </location>
    <ligand>
        <name>GTP</name>
        <dbReference type="ChEBI" id="CHEBI:37565"/>
    </ligand>
</feature>
<dbReference type="Proteomes" id="UP000264820">
    <property type="component" value="Unplaced"/>
</dbReference>
<dbReference type="GO" id="GO:0005525">
    <property type="term" value="F:GTP binding"/>
    <property type="evidence" value="ECO:0007669"/>
    <property type="project" value="UniProtKB-KW"/>
</dbReference>
<dbReference type="GeneID" id="109529076"/>
<accession>A0A3Q2XE28</accession>
<feature type="binding site" evidence="4">
    <location>
        <position position="114"/>
    </location>
    <ligand>
        <name>Mg(2+)</name>
        <dbReference type="ChEBI" id="CHEBI:18420"/>
    </ligand>
</feature>
<feature type="binding site" evidence="4">
    <location>
        <position position="132"/>
    </location>
    <ligand>
        <name>Mg(2+)</name>
        <dbReference type="ChEBI" id="CHEBI:18420"/>
    </ligand>
</feature>
<reference evidence="7" key="1">
    <citation type="submission" date="2025-08" db="UniProtKB">
        <authorList>
            <consortium name="Ensembl"/>
        </authorList>
    </citation>
    <scope>IDENTIFICATION</scope>
</reference>
<keyword evidence="8" id="KW-1185">Reference proteome</keyword>
<feature type="binding site" evidence="3">
    <location>
        <begin position="107"/>
        <end position="114"/>
    </location>
    <ligand>
        <name>GTP</name>
        <dbReference type="ChEBI" id="CHEBI:37565"/>
    </ligand>
</feature>
<dbReference type="PANTHER" id="PTHR46724">
    <property type="entry name" value="ADP-RIBOSYLATION FACTOR-LIKE PROTEIN 9-RELATED"/>
    <property type="match status" value="1"/>
</dbReference>
<evidence type="ECO:0000256" key="4">
    <source>
        <dbReference type="PIRSR" id="PIRSR606689-2"/>
    </source>
</evidence>